<evidence type="ECO:0000313" key="7">
    <source>
        <dbReference type="EMBL" id="TCO81441.1"/>
    </source>
</evidence>
<dbReference type="PROSITE" id="PS50893">
    <property type="entry name" value="ABC_TRANSPORTER_2"/>
    <property type="match status" value="1"/>
</dbReference>
<dbReference type="Gene3D" id="1.20.120.520">
    <property type="entry name" value="nmb1532 protein domain like"/>
    <property type="match status" value="1"/>
</dbReference>
<reference evidence="7 8" key="1">
    <citation type="submission" date="2019-03" db="EMBL/GenBank/DDBJ databases">
        <title>Genomic Encyclopedia of Type Strains, Phase IV (KMG-IV): sequencing the most valuable type-strain genomes for metagenomic binning, comparative biology and taxonomic classification.</title>
        <authorList>
            <person name="Goeker M."/>
        </authorList>
    </citation>
    <scope>NUCLEOTIDE SEQUENCE [LARGE SCALE GENOMIC DNA]</scope>
    <source>
        <strain evidence="7 8">DSM 25287</strain>
    </source>
</reference>
<comment type="caution">
    <text evidence="7">The sequence shown here is derived from an EMBL/GenBank/DDBJ whole genome shotgun (WGS) entry which is preliminary data.</text>
</comment>
<keyword evidence="5" id="KW-0029">Amino-acid transport</keyword>
<comment type="similarity">
    <text evidence="1">Belongs to the ABC transporter superfamily.</text>
</comment>
<dbReference type="PROSITE" id="PS00211">
    <property type="entry name" value="ABC_TRANSPORTER_1"/>
    <property type="match status" value="1"/>
</dbReference>
<dbReference type="PANTHER" id="PTHR43820">
    <property type="entry name" value="HIGH-AFFINITY BRANCHED-CHAIN AMINO ACID TRANSPORT ATP-BINDING PROTEIN LIVF"/>
    <property type="match status" value="1"/>
</dbReference>
<keyword evidence="3" id="KW-0547">Nucleotide-binding</keyword>
<dbReference type="GO" id="GO:0005524">
    <property type="term" value="F:ATP binding"/>
    <property type="evidence" value="ECO:0007669"/>
    <property type="project" value="UniProtKB-KW"/>
</dbReference>
<evidence type="ECO:0000256" key="4">
    <source>
        <dbReference type="ARBA" id="ARBA00022840"/>
    </source>
</evidence>
<evidence type="ECO:0000256" key="1">
    <source>
        <dbReference type="ARBA" id="ARBA00005417"/>
    </source>
</evidence>
<dbReference type="InterPro" id="IPR052156">
    <property type="entry name" value="BCAA_Transport_ATP-bd_LivF"/>
</dbReference>
<evidence type="ECO:0000313" key="8">
    <source>
        <dbReference type="Proteomes" id="UP000295765"/>
    </source>
</evidence>
<dbReference type="AlphaFoldDB" id="A0A4R2L2U3"/>
<dbReference type="InterPro" id="IPR017871">
    <property type="entry name" value="ABC_transporter-like_CS"/>
</dbReference>
<dbReference type="SUPFAM" id="SSF52540">
    <property type="entry name" value="P-loop containing nucleoside triphosphate hydrolases"/>
    <property type="match status" value="1"/>
</dbReference>
<dbReference type="Proteomes" id="UP000295765">
    <property type="component" value="Unassembled WGS sequence"/>
</dbReference>
<dbReference type="Pfam" id="PF01814">
    <property type="entry name" value="Hemerythrin"/>
    <property type="match status" value="1"/>
</dbReference>
<dbReference type="RefSeq" id="WP_132541313.1">
    <property type="nucleotide sequence ID" value="NZ_SLWY01000008.1"/>
</dbReference>
<name>A0A4R2L2U3_9GAMM</name>
<proteinExistence type="inferred from homology"/>
<dbReference type="InterPro" id="IPR027417">
    <property type="entry name" value="P-loop_NTPase"/>
</dbReference>
<keyword evidence="8" id="KW-1185">Reference proteome</keyword>
<dbReference type="GO" id="GO:0015658">
    <property type="term" value="F:branched-chain amino acid transmembrane transporter activity"/>
    <property type="evidence" value="ECO:0007669"/>
    <property type="project" value="TreeGrafter"/>
</dbReference>
<feature type="domain" description="ABC transporter" evidence="6">
    <location>
        <begin position="208"/>
        <end position="441"/>
    </location>
</feature>
<dbReference type="CDD" id="cd12108">
    <property type="entry name" value="Hr-like"/>
    <property type="match status" value="1"/>
</dbReference>
<evidence type="ECO:0000256" key="3">
    <source>
        <dbReference type="ARBA" id="ARBA00022741"/>
    </source>
</evidence>
<organism evidence="7 8">
    <name type="scientific">Plasticicumulans lactativorans</name>
    <dbReference type="NCBI Taxonomy" id="1133106"/>
    <lineage>
        <taxon>Bacteria</taxon>
        <taxon>Pseudomonadati</taxon>
        <taxon>Pseudomonadota</taxon>
        <taxon>Gammaproteobacteria</taxon>
        <taxon>Candidatus Competibacteraceae</taxon>
        <taxon>Plasticicumulans</taxon>
    </lineage>
</organism>
<dbReference type="GO" id="GO:0015807">
    <property type="term" value="P:L-amino acid transport"/>
    <property type="evidence" value="ECO:0007669"/>
    <property type="project" value="TreeGrafter"/>
</dbReference>
<gene>
    <name evidence="7" type="ORF">EV699_10872</name>
</gene>
<keyword evidence="4 7" id="KW-0067">ATP-binding</keyword>
<dbReference type="Pfam" id="PF00005">
    <property type="entry name" value="ABC_tran"/>
    <property type="match status" value="1"/>
</dbReference>
<dbReference type="EMBL" id="SLWY01000008">
    <property type="protein sequence ID" value="TCO81441.1"/>
    <property type="molecule type" value="Genomic_DNA"/>
</dbReference>
<dbReference type="SMART" id="SM00382">
    <property type="entry name" value="AAA"/>
    <property type="match status" value="1"/>
</dbReference>
<dbReference type="PANTHER" id="PTHR43820:SF4">
    <property type="entry name" value="HIGH-AFFINITY BRANCHED-CHAIN AMINO ACID TRANSPORT ATP-BINDING PROTEIN LIVF"/>
    <property type="match status" value="1"/>
</dbReference>
<accession>A0A4R2L2U3</accession>
<dbReference type="InterPro" id="IPR003593">
    <property type="entry name" value="AAA+_ATPase"/>
</dbReference>
<sequence length="441" mass="48953">MEALRIIRNEHVSMTRLLDLLERLRDELAADADARPDVELFESVFEYLMSFGDRLHHPKEDEYLFKALRARDPAANALIEELEHHHREGPRAMEKLSQSLQRFAELGAPARDEFLERLTRYVQLSRSHMALEERELMPLAEQRLTTIDWAEIDRAFAANDDPLFGDEVRAEFRALHTRLVHLAPAPFGLGASDVPPRPVARAEVQPVLAIRGLTSHYGRIQALRGIDLEVRAGELVALVGANGAGKTTLMRTISGLQPASGGQILFDGVDITRERADRRVVRGISQSPEGRQVFGPLSIEDNLLLGAFLHARDKVGVAADLEKVYARFPILKEKRRLPAGTLSGGQQQMLAIGRALMARPKLLLLDEPSMGLAPLLVEEIFAVVRELRGQGMTIFLVEQNAAAALSIADTGYVIETGEIVLSDAGPRLLENERVKEAYLGM</sequence>
<dbReference type="CDD" id="cd03224">
    <property type="entry name" value="ABC_TM1139_LivF_branched"/>
    <property type="match status" value="1"/>
</dbReference>
<evidence type="ECO:0000256" key="2">
    <source>
        <dbReference type="ARBA" id="ARBA00022448"/>
    </source>
</evidence>
<evidence type="ECO:0000259" key="6">
    <source>
        <dbReference type="PROSITE" id="PS50893"/>
    </source>
</evidence>
<dbReference type="Gene3D" id="3.40.50.300">
    <property type="entry name" value="P-loop containing nucleotide triphosphate hydrolases"/>
    <property type="match status" value="1"/>
</dbReference>
<protein>
    <submittedName>
        <fullName evidence="7">Branched-chain amino acid transport system ATP-binding protein</fullName>
    </submittedName>
</protein>
<dbReference type="InterPro" id="IPR003439">
    <property type="entry name" value="ABC_transporter-like_ATP-bd"/>
</dbReference>
<dbReference type="OrthoDB" id="9776369at2"/>
<keyword evidence="2" id="KW-0813">Transport</keyword>
<dbReference type="GO" id="GO:0016887">
    <property type="term" value="F:ATP hydrolysis activity"/>
    <property type="evidence" value="ECO:0007669"/>
    <property type="project" value="InterPro"/>
</dbReference>
<evidence type="ECO:0000256" key="5">
    <source>
        <dbReference type="ARBA" id="ARBA00022970"/>
    </source>
</evidence>
<dbReference type="InterPro" id="IPR012312">
    <property type="entry name" value="Hemerythrin-like"/>
</dbReference>